<gene>
    <name evidence="8" type="primary">Orc3</name>
    <name evidence="8" type="ORF">DIS24_g2789</name>
</gene>
<evidence type="ECO:0000256" key="4">
    <source>
        <dbReference type="ARBA" id="ARBA00023125"/>
    </source>
</evidence>
<sequence length="658" mass="73742">MEHEKCYVFKPNDERPSKRRRVSAATNNASLELRKKTCRELWDAQQERIDRIVEHVHRATLTDIIDYIKTAALDRHETSKIPTGLVVAGPSIASHAQFFDSLAQRTAGEADSAFVALTSSECPNLKTLLKHLIRKATSAEDDDGDELVAPRRKEPKLLNYDLQLLLDWCKERNPAHVVVTFRDSEAFEGPLLADAIQLLSSWQDRIPFVLLFGVATSVEGFQEKLPSAAIRCLKGRKFDVAQADEVLEQVFLKTIDGGAPLWLGPELSRQAFDRHKDHIQSVETFVDALKYAYMSHFFANPLSIFLQPELEYGQIYSNEIEALRNVDSFRRLTEDLLDERDAATVRSLLESDEFLFDYAKEQITATQEKVQSIVHACQILKDLRGAIPRLSPMPVSALYIRAASGELNKSPLIRDFLLAVKKAPSDILSNLLAVLVKSSAKDKRVAKIQTDLNELVASTGATGQPLRSAHDVRHDTMRTTVVAQKVELSKHKSALSATDTAYSKIVEELHGWLVDYFENVLVQPQDLFLHEVVIYDLRSPHRDVFTPKPRIAVERALSAPHDYLGCSCCETAKGSEGALSSTQPPTAILYQLYLESGNLINVNDLWLAFNAIVGEEGEDQSMTMALFQRSLAELKYLGLIKASRKKTDHVAKLAWKGL</sequence>
<feature type="domain" description="Origin recognition complex subunit 3 N-terminal" evidence="6">
    <location>
        <begin position="4"/>
        <end position="305"/>
    </location>
</feature>
<dbReference type="Proteomes" id="UP001175001">
    <property type="component" value="Unassembled WGS sequence"/>
</dbReference>
<comment type="caution">
    <text evidence="8">The sequence shown here is derived from an EMBL/GenBank/DDBJ whole genome shotgun (WGS) entry which is preliminary data.</text>
</comment>
<dbReference type="PANTHER" id="PTHR12748">
    <property type="entry name" value="ORIGIN RECOGNITION COMPLEX SUBUNIT 3"/>
    <property type="match status" value="1"/>
</dbReference>
<dbReference type="AlphaFoldDB" id="A0AA39YYZ7"/>
<dbReference type="Pfam" id="PF07034">
    <property type="entry name" value="ORC3_N"/>
    <property type="match status" value="1"/>
</dbReference>
<dbReference type="GO" id="GO:0003688">
    <property type="term" value="F:DNA replication origin binding"/>
    <property type="evidence" value="ECO:0007669"/>
    <property type="project" value="TreeGrafter"/>
</dbReference>
<organism evidence="8 9">
    <name type="scientific">Lasiodiplodia hormozganensis</name>
    <dbReference type="NCBI Taxonomy" id="869390"/>
    <lineage>
        <taxon>Eukaryota</taxon>
        <taxon>Fungi</taxon>
        <taxon>Dikarya</taxon>
        <taxon>Ascomycota</taxon>
        <taxon>Pezizomycotina</taxon>
        <taxon>Dothideomycetes</taxon>
        <taxon>Dothideomycetes incertae sedis</taxon>
        <taxon>Botryosphaeriales</taxon>
        <taxon>Botryosphaeriaceae</taxon>
        <taxon>Lasiodiplodia</taxon>
    </lineage>
</organism>
<dbReference type="GO" id="GO:0031261">
    <property type="term" value="C:DNA replication preinitiation complex"/>
    <property type="evidence" value="ECO:0007669"/>
    <property type="project" value="TreeGrafter"/>
</dbReference>
<evidence type="ECO:0000313" key="9">
    <source>
        <dbReference type="Proteomes" id="UP001175001"/>
    </source>
</evidence>
<evidence type="ECO:0000256" key="3">
    <source>
        <dbReference type="ARBA" id="ARBA00022705"/>
    </source>
</evidence>
<evidence type="ECO:0000259" key="6">
    <source>
        <dbReference type="Pfam" id="PF07034"/>
    </source>
</evidence>
<dbReference type="PANTHER" id="PTHR12748:SF0">
    <property type="entry name" value="ORIGIN RECOGNITION COMPLEX SUBUNIT 3"/>
    <property type="match status" value="1"/>
</dbReference>
<evidence type="ECO:0000259" key="7">
    <source>
        <dbReference type="Pfam" id="PF18137"/>
    </source>
</evidence>
<dbReference type="InterPro" id="IPR040855">
    <property type="entry name" value="ORC_WH_C"/>
</dbReference>
<proteinExistence type="inferred from homology"/>
<feature type="domain" description="Origin recognition complex subunit 3 winged helix C-terminal" evidence="7">
    <location>
        <begin position="550"/>
        <end position="618"/>
    </location>
</feature>
<name>A0AA39YYZ7_9PEZI</name>
<dbReference type="EMBL" id="JAUJDW010000009">
    <property type="protein sequence ID" value="KAK0661123.1"/>
    <property type="molecule type" value="Genomic_DNA"/>
</dbReference>
<dbReference type="GO" id="GO:0005664">
    <property type="term" value="C:nuclear origin of replication recognition complex"/>
    <property type="evidence" value="ECO:0007669"/>
    <property type="project" value="InterPro"/>
</dbReference>
<keyword evidence="3" id="KW-0235">DNA replication</keyword>
<evidence type="ECO:0000313" key="8">
    <source>
        <dbReference type="EMBL" id="KAK0661123.1"/>
    </source>
</evidence>
<dbReference type="InterPro" id="IPR020795">
    <property type="entry name" value="ORC3"/>
</dbReference>
<keyword evidence="4" id="KW-0238">DNA-binding</keyword>
<protein>
    <submittedName>
        <fullName evidence="8">Origin recognition complex subunit 3</fullName>
    </submittedName>
</protein>
<dbReference type="GO" id="GO:0005656">
    <property type="term" value="C:nuclear pre-replicative complex"/>
    <property type="evidence" value="ECO:0007669"/>
    <property type="project" value="TreeGrafter"/>
</dbReference>
<dbReference type="Pfam" id="PF18137">
    <property type="entry name" value="WHD_ORC"/>
    <property type="match status" value="1"/>
</dbReference>
<comment type="subcellular location">
    <subcellularLocation>
        <location evidence="1">Nucleus</location>
    </subcellularLocation>
</comment>
<dbReference type="CDD" id="cd20704">
    <property type="entry name" value="Orc3"/>
    <property type="match status" value="2"/>
</dbReference>
<reference evidence="8" key="1">
    <citation type="submission" date="2023-06" db="EMBL/GenBank/DDBJ databases">
        <title>Multi-omics analyses reveal the molecular pathogenesis toolkit of Lasiodiplodia hormozganensis, a cross-kingdom pathogen.</title>
        <authorList>
            <person name="Felix C."/>
            <person name="Meneses R."/>
            <person name="Goncalves M.F.M."/>
            <person name="Tilleman L."/>
            <person name="Duarte A.S."/>
            <person name="Jorrin-Novo J.V."/>
            <person name="Van De Peer Y."/>
            <person name="Deforce D."/>
            <person name="Van Nieuwerburgh F."/>
            <person name="Esteves A.C."/>
            <person name="Alves A."/>
        </authorList>
    </citation>
    <scope>NUCLEOTIDE SEQUENCE</scope>
    <source>
        <strain evidence="8">CBS 339.90</strain>
    </source>
</reference>
<evidence type="ECO:0000256" key="2">
    <source>
        <dbReference type="ARBA" id="ARBA00010977"/>
    </source>
</evidence>
<dbReference type="GO" id="GO:0006270">
    <property type="term" value="P:DNA replication initiation"/>
    <property type="evidence" value="ECO:0007669"/>
    <property type="project" value="TreeGrafter"/>
</dbReference>
<evidence type="ECO:0000256" key="1">
    <source>
        <dbReference type="ARBA" id="ARBA00004123"/>
    </source>
</evidence>
<accession>A0AA39YYZ7</accession>
<keyword evidence="5" id="KW-0539">Nucleus</keyword>
<dbReference type="InterPro" id="IPR045667">
    <property type="entry name" value="ORC3_N"/>
</dbReference>
<keyword evidence="9" id="KW-1185">Reference proteome</keyword>
<comment type="similarity">
    <text evidence="2">Belongs to the ORC3 family.</text>
</comment>
<evidence type="ECO:0000256" key="5">
    <source>
        <dbReference type="ARBA" id="ARBA00023242"/>
    </source>
</evidence>